<dbReference type="InterPro" id="IPR027417">
    <property type="entry name" value="P-loop_NTPase"/>
</dbReference>
<dbReference type="EMBL" id="CP045798">
    <property type="protein sequence ID" value="QNB47954.1"/>
    <property type="molecule type" value="Genomic_DNA"/>
</dbReference>
<reference evidence="6 7" key="1">
    <citation type="journal article" date="2019" name="Front. Microbiol.">
        <title>Thermoanaerosceptrum fracticalcis gen. nov. sp. nov., a Novel Fumarate-Fermenting Microorganism From a Deep Fractured Carbonate Aquifer of the US Great Basin.</title>
        <authorList>
            <person name="Hamilton-Brehm S.D."/>
            <person name="Stewart L.E."/>
            <person name="Zavarin M."/>
            <person name="Caldwell M."/>
            <person name="Lawson P.A."/>
            <person name="Onstott T.C."/>
            <person name="Grzymski J."/>
            <person name="Neveux I."/>
            <person name="Lollar B.S."/>
            <person name="Russell C.E."/>
            <person name="Moser D.P."/>
        </authorList>
    </citation>
    <scope>NUCLEOTIDE SEQUENCE [LARGE SCALE GENOMIC DNA]</scope>
    <source>
        <strain evidence="6 7">DRI-13</strain>
    </source>
</reference>
<keyword evidence="4" id="KW-0175">Coiled coil</keyword>
<comment type="subunit">
    <text evidence="2">Heterodimer of SbcC and SbcD.</text>
</comment>
<gene>
    <name evidence="6" type="ORF">BR63_17825</name>
</gene>
<evidence type="ECO:0000256" key="3">
    <source>
        <dbReference type="ARBA" id="ARBA00013368"/>
    </source>
</evidence>
<dbReference type="SUPFAM" id="SSF52540">
    <property type="entry name" value="P-loop containing nucleoside triphosphate hydrolases"/>
    <property type="match status" value="1"/>
</dbReference>
<name>A0A7G6E7A0_THEFR</name>
<dbReference type="Pfam" id="PF13558">
    <property type="entry name" value="SbcC_Walker_B"/>
    <property type="match status" value="1"/>
</dbReference>
<proteinExistence type="inferred from homology"/>
<accession>A0A7G6E7A0</accession>
<sequence length="1058" mass="120722">MKPIRLKFSGLQSYREEQEINFVELGSLGLFGIFGPTGSGKSTILDAVTLALFGNVERAVGGTKGIMNHFAERLFVSFEFLLGQETYLVERSYVRNKHDDESVLNKGARLVKTGSTVEVLADKATDVTETIERLLGMTFKDFTRAVILPQNKFDQFLKLTEGERAKMLEKIFCLEEFGEELLLRAKNLEAQLQQEIHTNVKLMTQLGDVSDEVIQKIREELQAKKEEIKKKEALKKELENKLKELEQLARIYEEIAVLAKERERLEGMKPQIAGDKVTLERAQKAEPLRSLFNQLEDLFMREQAEAKILAERTGKDRAAEEIFIEAQERLNKAREGQAELNHLKEEDLPKINVAGEYEKQVLTLQAELNNIRNALKATQIEIEKTTALGLQKKAMLEQLETKLKGYEQGLKDLFQVLACREEIDRVLSLLSELENAEKLEREASSFLEEREKVLKREEEELKLILAEKREYFNVDPLKVSISQFMEMLPALLGKVSTEQLKAEELYDHLVYENMAQVLAEKLTENEPCPVCGSAHHPKPAGKGVSSEELGRAKQVVLKLKEELEKLRPWTEKVNIKFNKFQHLQDDVQSLHLPNYEARVKAANLLRHRFIEETVNLKNTVRDILPAALHKPERDMVRMLKEHLVKADGQLKVLTEQKGNLEQQKITVEKDMDELRAKLITLKADKVNLEKNVQALENSLTELEHRLRELLGGLDLAEFAGKVRKRMGQLEQELSEAEKEWQEAAKRKQETAEALAESKVSLLKTREHLAKIRADLSDTAAREGFKTLEEIKEALLDSSARAQISQRIQEYEKNLNHVEQTLLGLEAKIIHQPFNLQEMAEQKELLHKVNREYNEDMRQEGALQKELEDLQAKQITLQELETLNQKFTGRKELVGRLLNLLKGRRFVQFLAAEHLRDMAGEASIRLGTLTGQRFALELDEGCGFVMRDDYSGGQRRPVNTLSGGETFLTSLSLALALSSKIQLKGKYPLGFFFLDEGFGTLDPEKLELVMGALEKLHDAQRMVGVITHVPELKSRMPRYLEVIPAKQDGTGSRVVVKIN</sequence>
<evidence type="ECO:0000256" key="4">
    <source>
        <dbReference type="SAM" id="Coils"/>
    </source>
</evidence>
<protein>
    <recommendedName>
        <fullName evidence="3">Nuclease SbcCD subunit C</fullName>
    </recommendedName>
</protein>
<dbReference type="PANTHER" id="PTHR32114">
    <property type="entry name" value="ABC TRANSPORTER ABCH.3"/>
    <property type="match status" value="1"/>
</dbReference>
<dbReference type="InterPro" id="IPR038729">
    <property type="entry name" value="Rad50/SbcC_AAA"/>
</dbReference>
<keyword evidence="7" id="KW-1185">Reference proteome</keyword>
<dbReference type="GO" id="GO:0016887">
    <property type="term" value="F:ATP hydrolysis activity"/>
    <property type="evidence" value="ECO:0007669"/>
    <property type="project" value="InterPro"/>
</dbReference>
<feature type="coiled-coil region" evidence="4">
    <location>
        <begin position="643"/>
        <end position="753"/>
    </location>
</feature>
<dbReference type="Gene3D" id="3.40.50.300">
    <property type="entry name" value="P-loop containing nucleotide triphosphate hydrolases"/>
    <property type="match status" value="2"/>
</dbReference>
<feature type="coiled-coil region" evidence="4">
    <location>
        <begin position="185"/>
        <end position="268"/>
    </location>
</feature>
<evidence type="ECO:0000313" key="6">
    <source>
        <dbReference type="EMBL" id="QNB47954.1"/>
    </source>
</evidence>
<evidence type="ECO:0000313" key="7">
    <source>
        <dbReference type="Proteomes" id="UP000515847"/>
    </source>
</evidence>
<dbReference type="KEGG" id="tfr:BR63_17825"/>
<organism evidence="6 7">
    <name type="scientific">Thermanaerosceptrum fracticalcis</name>
    <dbReference type="NCBI Taxonomy" id="1712410"/>
    <lineage>
        <taxon>Bacteria</taxon>
        <taxon>Bacillati</taxon>
        <taxon>Bacillota</taxon>
        <taxon>Clostridia</taxon>
        <taxon>Eubacteriales</taxon>
        <taxon>Peptococcaceae</taxon>
        <taxon>Thermanaerosceptrum</taxon>
    </lineage>
</organism>
<dbReference type="AlphaFoldDB" id="A0A7G6E7A0"/>
<dbReference type="Proteomes" id="UP000515847">
    <property type="component" value="Chromosome"/>
</dbReference>
<comment type="similarity">
    <text evidence="1">Belongs to the SMC family. SbcC subfamily.</text>
</comment>
<dbReference type="PANTHER" id="PTHR32114:SF2">
    <property type="entry name" value="ABC TRANSPORTER ABCH.3"/>
    <property type="match status" value="1"/>
</dbReference>
<dbReference type="Pfam" id="PF13476">
    <property type="entry name" value="AAA_23"/>
    <property type="match status" value="1"/>
</dbReference>
<feature type="coiled-coil region" evidence="4">
    <location>
        <begin position="326"/>
        <end position="467"/>
    </location>
</feature>
<evidence type="ECO:0000256" key="2">
    <source>
        <dbReference type="ARBA" id="ARBA00011322"/>
    </source>
</evidence>
<evidence type="ECO:0000256" key="1">
    <source>
        <dbReference type="ARBA" id="ARBA00006930"/>
    </source>
</evidence>
<dbReference type="RefSeq" id="WP_034423534.1">
    <property type="nucleotide sequence ID" value="NZ_CP045798.1"/>
</dbReference>
<dbReference type="GO" id="GO:0006302">
    <property type="term" value="P:double-strand break repair"/>
    <property type="evidence" value="ECO:0007669"/>
    <property type="project" value="InterPro"/>
</dbReference>
<feature type="coiled-coil region" evidence="4">
    <location>
        <begin position="800"/>
        <end position="882"/>
    </location>
</feature>
<dbReference type="OrthoDB" id="9795626at2"/>
<evidence type="ECO:0000259" key="5">
    <source>
        <dbReference type="Pfam" id="PF13476"/>
    </source>
</evidence>
<feature type="domain" description="Rad50/SbcC-type AAA" evidence="5">
    <location>
        <begin position="5"/>
        <end position="246"/>
    </location>
</feature>